<dbReference type="UniPathway" id="UPA00143"/>
<name>A0A1E7FD43_9STRA</name>
<dbReference type="EC" id="2.3.2.27" evidence="10"/>
<evidence type="ECO:0000256" key="9">
    <source>
        <dbReference type="PROSITE-ProRule" id="PRU00508"/>
    </source>
</evidence>
<dbReference type="FunFam" id="2.10.110.30:FF:000002">
    <property type="entry name" value="Putative e3 ubiquitin-protein ligase ubr3"/>
    <property type="match status" value="1"/>
</dbReference>
<dbReference type="PANTHER" id="PTHR21497:SF24">
    <property type="entry name" value="E3 UBIQUITIN-PROTEIN LIGASE UBR1"/>
    <property type="match status" value="1"/>
</dbReference>
<feature type="domain" description="UBR-type" evidence="12">
    <location>
        <begin position="70"/>
        <end position="141"/>
    </location>
</feature>
<dbReference type="GO" id="GO:0071596">
    <property type="term" value="P:ubiquitin-dependent protein catabolic process via the N-end rule pathway"/>
    <property type="evidence" value="ECO:0007669"/>
    <property type="project" value="UniProtKB-UniRule"/>
</dbReference>
<dbReference type="GO" id="GO:0061630">
    <property type="term" value="F:ubiquitin protein ligase activity"/>
    <property type="evidence" value="ECO:0007669"/>
    <property type="project" value="UniProtKB-UniRule"/>
</dbReference>
<comment type="similarity">
    <text evidence="8 10">Belongs to the E3 ubiquitin-protein ligase UBR1-like family.</text>
</comment>
<accession>A0A1E7FD43</accession>
<evidence type="ECO:0000256" key="10">
    <source>
        <dbReference type="RuleBase" id="RU366018"/>
    </source>
</evidence>
<dbReference type="InParanoid" id="A0A1E7FD43"/>
<keyword evidence="3 10" id="KW-0808">Transferase</keyword>
<dbReference type="Pfam" id="PF02207">
    <property type="entry name" value="zf-UBR"/>
    <property type="match status" value="1"/>
</dbReference>
<keyword evidence="4 10" id="KW-0479">Metal-binding</keyword>
<evidence type="ECO:0000256" key="3">
    <source>
        <dbReference type="ARBA" id="ARBA00022679"/>
    </source>
</evidence>
<dbReference type="GO" id="GO:0016567">
    <property type="term" value="P:protein ubiquitination"/>
    <property type="evidence" value="ECO:0007669"/>
    <property type="project" value="UniProtKB-UniRule"/>
</dbReference>
<gene>
    <name evidence="13" type="ORF">FRACYDRAFT_146297</name>
</gene>
<dbReference type="AlphaFoldDB" id="A0A1E7FD43"/>
<keyword evidence="6 10" id="KW-0833">Ubl conjugation pathway</keyword>
<dbReference type="GO" id="GO:0000151">
    <property type="term" value="C:ubiquitin ligase complex"/>
    <property type="evidence" value="ECO:0007669"/>
    <property type="project" value="TreeGrafter"/>
</dbReference>
<comment type="pathway">
    <text evidence="2 10">Protein modification; protein ubiquitination.</text>
</comment>
<evidence type="ECO:0000256" key="2">
    <source>
        <dbReference type="ARBA" id="ARBA00004906"/>
    </source>
</evidence>
<evidence type="ECO:0000256" key="4">
    <source>
        <dbReference type="ARBA" id="ARBA00022723"/>
    </source>
</evidence>
<keyword evidence="5 10" id="KW-0863">Zinc-finger</keyword>
<dbReference type="PROSITE" id="PS51157">
    <property type="entry name" value="ZF_UBR"/>
    <property type="match status" value="1"/>
</dbReference>
<evidence type="ECO:0000256" key="11">
    <source>
        <dbReference type="SAM" id="MobiDB-lite"/>
    </source>
</evidence>
<dbReference type="EMBL" id="KV784358">
    <property type="protein sequence ID" value="OEU16046.1"/>
    <property type="molecule type" value="Genomic_DNA"/>
</dbReference>
<feature type="compositionally biased region" description="Low complexity" evidence="11">
    <location>
        <begin position="193"/>
        <end position="203"/>
    </location>
</feature>
<dbReference type="PANTHER" id="PTHR21497">
    <property type="entry name" value="UBIQUITIN LIGASE E3 ALPHA-RELATED"/>
    <property type="match status" value="1"/>
</dbReference>
<evidence type="ECO:0000256" key="8">
    <source>
        <dbReference type="ARBA" id="ARBA00046341"/>
    </source>
</evidence>
<dbReference type="GO" id="GO:0005737">
    <property type="term" value="C:cytoplasm"/>
    <property type="evidence" value="ECO:0007669"/>
    <property type="project" value="TreeGrafter"/>
</dbReference>
<organism evidence="13 14">
    <name type="scientific">Fragilariopsis cylindrus CCMP1102</name>
    <dbReference type="NCBI Taxonomy" id="635003"/>
    <lineage>
        <taxon>Eukaryota</taxon>
        <taxon>Sar</taxon>
        <taxon>Stramenopiles</taxon>
        <taxon>Ochrophyta</taxon>
        <taxon>Bacillariophyta</taxon>
        <taxon>Bacillariophyceae</taxon>
        <taxon>Bacillariophycidae</taxon>
        <taxon>Bacillariales</taxon>
        <taxon>Bacillariaceae</taxon>
        <taxon>Fragilariopsis</taxon>
    </lineage>
</organism>
<evidence type="ECO:0000256" key="5">
    <source>
        <dbReference type="ARBA" id="ARBA00022771"/>
    </source>
</evidence>
<dbReference type="CDD" id="cd19673">
    <property type="entry name" value="UBR-box_UBR3"/>
    <property type="match status" value="1"/>
</dbReference>
<reference evidence="13 14" key="1">
    <citation type="submission" date="2016-09" db="EMBL/GenBank/DDBJ databases">
        <title>Extensive genetic diversity and differential bi-allelic expression allows diatom success in the polar Southern Ocean.</title>
        <authorList>
            <consortium name="DOE Joint Genome Institute"/>
            <person name="Mock T."/>
            <person name="Otillar R.P."/>
            <person name="Strauss J."/>
            <person name="Dupont C."/>
            <person name="Frickenhaus S."/>
            <person name="Maumus F."/>
            <person name="Mcmullan M."/>
            <person name="Sanges R."/>
            <person name="Schmutz J."/>
            <person name="Toseland A."/>
            <person name="Valas R."/>
            <person name="Veluchamy A."/>
            <person name="Ward B.J."/>
            <person name="Allen A."/>
            <person name="Barry K."/>
            <person name="Falciatore A."/>
            <person name="Ferrante M."/>
            <person name="Fortunato A.E."/>
            <person name="Gloeckner G."/>
            <person name="Gruber A."/>
            <person name="Hipkin R."/>
            <person name="Janech M."/>
            <person name="Kroth P."/>
            <person name="Leese F."/>
            <person name="Lindquist E."/>
            <person name="Lyon B.R."/>
            <person name="Martin J."/>
            <person name="Mayer C."/>
            <person name="Parker M."/>
            <person name="Quesneville H."/>
            <person name="Raymond J."/>
            <person name="Uhlig C."/>
            <person name="Valentin K.U."/>
            <person name="Worden A.Z."/>
            <person name="Armbrust E.V."/>
            <person name="Bowler C."/>
            <person name="Green B."/>
            <person name="Moulton V."/>
            <person name="Van Oosterhout C."/>
            <person name="Grigoriev I."/>
        </authorList>
    </citation>
    <scope>NUCLEOTIDE SEQUENCE [LARGE SCALE GENOMIC DNA]</scope>
    <source>
        <strain evidence="13 14">CCMP1102</strain>
    </source>
</reference>
<keyword evidence="7 10" id="KW-0862">Zinc</keyword>
<proteinExistence type="inferred from homology"/>
<feature type="compositionally biased region" description="Basic and acidic residues" evidence="11">
    <location>
        <begin position="205"/>
        <end position="214"/>
    </location>
</feature>
<dbReference type="Proteomes" id="UP000095751">
    <property type="component" value="Unassembled WGS sequence"/>
</dbReference>
<evidence type="ECO:0000256" key="7">
    <source>
        <dbReference type="ARBA" id="ARBA00022833"/>
    </source>
</evidence>
<evidence type="ECO:0000313" key="13">
    <source>
        <dbReference type="EMBL" id="OEU16046.1"/>
    </source>
</evidence>
<comment type="catalytic activity">
    <reaction evidence="1 10">
        <text>S-ubiquitinyl-[E2 ubiquitin-conjugating enzyme]-L-cysteine + [acceptor protein]-L-lysine = [E2 ubiquitin-conjugating enzyme]-L-cysteine + N(6)-ubiquitinyl-[acceptor protein]-L-lysine.</text>
        <dbReference type="EC" id="2.3.2.27"/>
    </reaction>
</comment>
<feature type="non-terminal residue" evidence="13">
    <location>
        <position position="743"/>
    </location>
</feature>
<feature type="zinc finger region" description="UBR-type" evidence="9">
    <location>
        <begin position="70"/>
        <end position="141"/>
    </location>
</feature>
<comment type="function">
    <text evidence="10">Ubiquitin ligase protein which is a component of the N-end rule pathway. Recognizes and binds to proteins bearing specific N-terminal residues that are destabilizing according to the N-end rule, leading to their ubiquitination and subsequent degradation.</text>
</comment>
<dbReference type="OrthoDB" id="26387at2759"/>
<dbReference type="InterPro" id="IPR003126">
    <property type="entry name" value="Znf_UBR"/>
</dbReference>
<dbReference type="GO" id="GO:0008270">
    <property type="term" value="F:zinc ion binding"/>
    <property type="evidence" value="ECO:0007669"/>
    <property type="project" value="UniProtKB-UniRule"/>
</dbReference>
<keyword evidence="14" id="KW-1185">Reference proteome</keyword>
<evidence type="ECO:0000256" key="1">
    <source>
        <dbReference type="ARBA" id="ARBA00000900"/>
    </source>
</evidence>
<dbReference type="InterPro" id="IPR039164">
    <property type="entry name" value="UBR1-like"/>
</dbReference>
<protein>
    <recommendedName>
        <fullName evidence="10">E3 ubiquitin-protein ligase</fullName>
        <ecNumber evidence="10">2.3.2.27</ecNumber>
    </recommendedName>
</protein>
<sequence length="743" mass="82279">SLLTPNRGHHALFRGLEDLEDFDKLESELQLKSSLTTNLTMIATGDDVQYESPRDAVNTLDTLSRSVPRRVCQHPFKKNDIVWVCRTCQADETCVLCHACYKGSDHEGHDVAFYHAQAGGCCDCGDPDAWDPAGFCSRHGPAASVGSSNRPLSGSVIFRVQGMVPAAVDWMVKYVAMTAIEGFERTEEEQEQLHTQPTETPTQSRVEEGDVEMKDSTDVVTATMTMTAATTTTTEAEAAAAKTASGRGSVRRLIFSPSAAGSSRRQQKDLPYTKAEELGMLAKRGGGLYLVLKSDDIHTDRQLVEAFRDLLGTSSLYTESILQKVVQALKQFGQLVVWGTTEILAELSTTQIRLWLDGDRIASGVFGSAILNRAKILTRHHGLFCSILTRQELQIEQHAVTVLQWLTALARSCDPLCQKVAESISPDRHLAPLLQADFKLSSRVTKYWHSLLLTLLAVPTFKSHLAAAYCDTYQSVTAEYARGMGVLERSGYALSVQFLNRVTYVVDLVQRRDLLGKLGASLFQTLNVAAVPVDNQQRRLNPNHFVMMNRRYSPCISDLKCVLNVKGMPRLFASKSGCFLKDWIAALGLGQMMDSQVWRDWTQGHVEVEHRGWVGAFNASISLGSLFERLLSWDDSDPSPIQDPHSPMSKNLMSCVELALHVLVTGVHEWQTLAANSYKPTSYTTSLEPYKRRSASLPFSTISVKMGSVLAFRALPVSQVTPFSFHLPLHRFVAACLREACLR</sequence>
<feature type="non-terminal residue" evidence="13">
    <location>
        <position position="1"/>
    </location>
</feature>
<dbReference type="SMART" id="SM00396">
    <property type="entry name" value="ZnF_UBR1"/>
    <property type="match status" value="1"/>
</dbReference>
<evidence type="ECO:0000313" key="14">
    <source>
        <dbReference type="Proteomes" id="UP000095751"/>
    </source>
</evidence>
<dbReference type="Gene3D" id="2.10.110.30">
    <property type="match status" value="1"/>
</dbReference>
<feature type="region of interest" description="Disordered" evidence="11">
    <location>
        <begin position="185"/>
        <end position="214"/>
    </location>
</feature>
<evidence type="ECO:0000259" key="12">
    <source>
        <dbReference type="PROSITE" id="PS51157"/>
    </source>
</evidence>
<evidence type="ECO:0000256" key="6">
    <source>
        <dbReference type="ARBA" id="ARBA00022786"/>
    </source>
</evidence>
<dbReference type="KEGG" id="fcy:FRACYDRAFT_146297"/>